<protein>
    <submittedName>
        <fullName evidence="1">Uncharacterized protein</fullName>
    </submittedName>
</protein>
<name>A0A8S5L9V8_9CAUD</name>
<sequence>MNKEVLKKFVTNTDETGRMIVTSLKTGKKYFVEAIGSGYNEVWGDVDPATKKMTGSYGDKYTGSVRPEQSLITEENGFKNITTLKVGESPFDEIERRDKEYEKTL</sequence>
<organism evidence="1">
    <name type="scientific">Myoviridae sp. ctPuP5</name>
    <dbReference type="NCBI Taxonomy" id="2823543"/>
    <lineage>
        <taxon>Viruses</taxon>
        <taxon>Duplodnaviria</taxon>
        <taxon>Heunggongvirae</taxon>
        <taxon>Uroviricota</taxon>
        <taxon>Caudoviricetes</taxon>
    </lineage>
</organism>
<evidence type="ECO:0000313" key="1">
    <source>
        <dbReference type="EMBL" id="DAD66704.1"/>
    </source>
</evidence>
<dbReference type="EMBL" id="BK014662">
    <property type="protein sequence ID" value="DAD66704.1"/>
    <property type="molecule type" value="Genomic_DNA"/>
</dbReference>
<accession>A0A8S5L9V8</accession>
<proteinExistence type="predicted"/>
<reference evidence="1" key="1">
    <citation type="journal article" date="2021" name="Proc. Natl. Acad. Sci. U.S.A.">
        <title>A Catalog of Tens of Thousands of Viruses from Human Metagenomes Reveals Hidden Associations with Chronic Diseases.</title>
        <authorList>
            <person name="Tisza M.J."/>
            <person name="Buck C.B."/>
        </authorList>
    </citation>
    <scope>NUCLEOTIDE SEQUENCE</scope>
    <source>
        <strain evidence="1">CtPuP5</strain>
    </source>
</reference>